<feature type="region of interest" description="Disordered" evidence="1">
    <location>
        <begin position="52"/>
        <end position="138"/>
    </location>
</feature>
<feature type="compositionally biased region" description="Basic residues" evidence="1">
    <location>
        <begin position="113"/>
        <end position="124"/>
    </location>
</feature>
<feature type="compositionally biased region" description="Basic residues" evidence="1">
    <location>
        <begin position="93"/>
        <end position="106"/>
    </location>
</feature>
<name>A0A1S3EVP2_DIPOR</name>
<accession>A0A1S3EVP2</accession>
<reference evidence="3" key="1">
    <citation type="submission" date="2025-08" db="UniProtKB">
        <authorList>
            <consortium name="RefSeq"/>
        </authorList>
    </citation>
    <scope>IDENTIFICATION</scope>
    <source>
        <tissue evidence="3">Kidney</tissue>
    </source>
</reference>
<evidence type="ECO:0000256" key="1">
    <source>
        <dbReference type="SAM" id="MobiDB-lite"/>
    </source>
</evidence>
<dbReference type="InParanoid" id="A0A1S3EVP2"/>
<dbReference type="RefSeq" id="XP_012867497.1">
    <property type="nucleotide sequence ID" value="XM_013012043.1"/>
</dbReference>
<dbReference type="Proteomes" id="UP000081671">
    <property type="component" value="Unplaced"/>
</dbReference>
<dbReference type="GeneID" id="105982418"/>
<protein>
    <submittedName>
        <fullName evidence="3">Splicing factor 3A subunit 2-like</fullName>
    </submittedName>
</protein>
<dbReference type="AlphaFoldDB" id="A0A1S3EVP2"/>
<sequence>MAATAAAASQVVSIVHRVPAEDSDPACHPPGPELPRIPAPAVARTARLTPLCRGGHPGAAPRGAPGCSEPRLLSPVRRRFTRAPRAGAWPPRPGRHPRHPSTRRAPHPQPQPRLRRHAPRRRRLTSGPPRGRCHHRRAPRRRWWPRLAHAPCRALAPAPLQPTLQSLRSLNLHPPPLTSPPPRPCAPHRHPALPFPHPTLHLHATPAPLNSPPSRAPPASYTATVHLHLISPTPALGPPTAHWGRGAWTKVSHHPHPRAGCRWGSWEPRAAA</sequence>
<evidence type="ECO:0000313" key="2">
    <source>
        <dbReference type="Proteomes" id="UP000081671"/>
    </source>
</evidence>
<dbReference type="KEGG" id="dord:105982418"/>
<gene>
    <name evidence="3" type="primary">LOC105982418</name>
</gene>
<evidence type="ECO:0000313" key="3">
    <source>
        <dbReference type="RefSeq" id="XP_012867497.1"/>
    </source>
</evidence>
<proteinExistence type="predicted"/>
<organism evidence="2 3">
    <name type="scientific">Dipodomys ordii</name>
    <name type="common">Ord's kangaroo rat</name>
    <dbReference type="NCBI Taxonomy" id="10020"/>
    <lineage>
        <taxon>Eukaryota</taxon>
        <taxon>Metazoa</taxon>
        <taxon>Chordata</taxon>
        <taxon>Craniata</taxon>
        <taxon>Vertebrata</taxon>
        <taxon>Euteleostomi</taxon>
        <taxon>Mammalia</taxon>
        <taxon>Eutheria</taxon>
        <taxon>Euarchontoglires</taxon>
        <taxon>Glires</taxon>
        <taxon>Rodentia</taxon>
        <taxon>Castorimorpha</taxon>
        <taxon>Heteromyidae</taxon>
        <taxon>Dipodomyinae</taxon>
        <taxon>Dipodomys</taxon>
    </lineage>
</organism>
<keyword evidence="2" id="KW-1185">Reference proteome</keyword>